<dbReference type="EMBL" id="CP132932">
    <property type="protein sequence ID" value="XCB27950.1"/>
    <property type="molecule type" value="Genomic_DNA"/>
</dbReference>
<dbReference type="Gene3D" id="1.20.1600.10">
    <property type="entry name" value="Outer membrane efflux proteins (OEP)"/>
    <property type="match status" value="1"/>
</dbReference>
<feature type="compositionally biased region" description="Polar residues" evidence="3">
    <location>
        <begin position="121"/>
        <end position="151"/>
    </location>
</feature>
<comment type="subcellular location">
    <subcellularLocation>
        <location evidence="2">Cell membrane</location>
        <topology evidence="2">Lipid-anchor</topology>
    </subcellularLocation>
</comment>
<dbReference type="AlphaFoldDB" id="A0AAU7ZG25"/>
<feature type="region of interest" description="Disordered" evidence="3">
    <location>
        <begin position="121"/>
        <end position="153"/>
    </location>
</feature>
<dbReference type="Gene3D" id="2.20.200.10">
    <property type="entry name" value="Outer membrane efflux proteins (OEP)"/>
    <property type="match status" value="1"/>
</dbReference>
<proteinExistence type="inferred from homology"/>
<dbReference type="GO" id="GO:0005886">
    <property type="term" value="C:plasma membrane"/>
    <property type="evidence" value="ECO:0007669"/>
    <property type="project" value="UniProtKB-SubCell"/>
</dbReference>
<feature type="chain" id="PRO_5043106141" evidence="2">
    <location>
        <begin position="21"/>
        <end position="508"/>
    </location>
</feature>
<keyword evidence="2" id="KW-1134">Transmembrane beta strand</keyword>
<feature type="region of interest" description="Disordered" evidence="3">
    <location>
        <begin position="488"/>
        <end position="508"/>
    </location>
</feature>
<keyword evidence="2" id="KW-0472">Membrane</keyword>
<dbReference type="RefSeq" id="WP_353069934.1">
    <property type="nucleotide sequence ID" value="NZ_CP132932.1"/>
</dbReference>
<dbReference type="Pfam" id="PF02321">
    <property type="entry name" value="OEP"/>
    <property type="match status" value="2"/>
</dbReference>
<sequence>MSNSMTNLRWTIAICPTATALLLAGCMVGPKYHTPPAVAQAPPATYKESPTQFQDTDGWKVAQPQDAMLHGKWWEIYGDPELNALEERLNIDNQNIKQFFANFMEARTLVAQARSQLYPTASVGPSYTRSKSSANLGRSSQANTGSTNSVGSLPLSVSWEPDVWGRVRSTIHEQQYNAQLSAADLENEKLTEQASLATFFFEIRGQDALQAILNDTVEADKTALKLTQAQYETGVGDRISVVEAQNTLQNVQSQAINLGVARAQYEHAIALLVGANASDFSIPVRASSVTPPPIPIGLPSALLERRPDIAASERNMASANAQIGIATAAYYPNLTLSASGGFESSTFKHLLDWPSRFWSIGPTVSETVFDAGLRRATVNQFVEVYNADVASYRQAVLTGFQQVEDALASVRILSQQQLQQQEAVKSAEEFVTLQTARYQTGIDPYVNVVTAQTTLLTDRQSVASLRVQEMTASVQLIEALGGGWDRSQLPTPAQVSKKLTKPESTTQQ</sequence>
<reference evidence="4" key="1">
    <citation type="submission" date="2023-08" db="EMBL/GenBank/DDBJ databases">
        <authorList>
            <person name="Messyasz A."/>
            <person name="Mannisto M.K."/>
            <person name="Kerkhof L.J."/>
            <person name="Haggblom M."/>
        </authorList>
    </citation>
    <scope>NUCLEOTIDE SEQUENCE</scope>
    <source>
        <strain evidence="4">M8UP23</strain>
    </source>
</reference>
<dbReference type="InterPro" id="IPR010131">
    <property type="entry name" value="MdtP/NodT-like"/>
</dbReference>
<dbReference type="InterPro" id="IPR003423">
    <property type="entry name" value="OMP_efflux"/>
</dbReference>
<keyword evidence="2" id="KW-0732">Signal</keyword>
<evidence type="ECO:0000256" key="2">
    <source>
        <dbReference type="RuleBase" id="RU362097"/>
    </source>
</evidence>
<dbReference type="PANTHER" id="PTHR30203">
    <property type="entry name" value="OUTER MEMBRANE CATION EFFLUX PROTEIN"/>
    <property type="match status" value="1"/>
</dbReference>
<organism evidence="4">
    <name type="scientific">Tunturiibacter empetritectus</name>
    <dbReference type="NCBI Taxonomy" id="3069691"/>
    <lineage>
        <taxon>Bacteria</taxon>
        <taxon>Pseudomonadati</taxon>
        <taxon>Acidobacteriota</taxon>
        <taxon>Terriglobia</taxon>
        <taxon>Terriglobales</taxon>
        <taxon>Acidobacteriaceae</taxon>
        <taxon>Tunturiibacter</taxon>
    </lineage>
</organism>
<gene>
    <name evidence="4" type="ORF">RBB75_06405</name>
</gene>
<dbReference type="SUPFAM" id="SSF56954">
    <property type="entry name" value="Outer membrane efflux proteins (OEP)"/>
    <property type="match status" value="1"/>
</dbReference>
<dbReference type="NCBIfam" id="TIGR01845">
    <property type="entry name" value="outer_NodT"/>
    <property type="match status" value="1"/>
</dbReference>
<protein>
    <submittedName>
        <fullName evidence="4">Efflux transporter outer membrane subunit</fullName>
    </submittedName>
</protein>
<name>A0AAU7ZG25_9BACT</name>
<dbReference type="GO" id="GO:0015562">
    <property type="term" value="F:efflux transmembrane transporter activity"/>
    <property type="evidence" value="ECO:0007669"/>
    <property type="project" value="InterPro"/>
</dbReference>
<reference evidence="4" key="2">
    <citation type="journal article" date="2024" name="Environ. Microbiol.">
        <title>Genome analysis and description of Tunturibacter gen. nov. expands the diversity of Terriglobia in tundra soils.</title>
        <authorList>
            <person name="Messyasz A."/>
            <person name="Mannisto M.K."/>
            <person name="Kerkhof L.J."/>
            <person name="Haggblom M.M."/>
        </authorList>
    </citation>
    <scope>NUCLEOTIDE SEQUENCE</scope>
    <source>
        <strain evidence="4">M8UP23</strain>
    </source>
</reference>
<dbReference type="PANTHER" id="PTHR30203:SF33">
    <property type="entry name" value="BLR4455 PROTEIN"/>
    <property type="match status" value="1"/>
</dbReference>
<evidence type="ECO:0000256" key="3">
    <source>
        <dbReference type="SAM" id="MobiDB-lite"/>
    </source>
</evidence>
<keyword evidence="2" id="KW-0449">Lipoprotein</keyword>
<comment type="similarity">
    <text evidence="1 2">Belongs to the outer membrane factor (OMF) (TC 1.B.17) family.</text>
</comment>
<evidence type="ECO:0000256" key="1">
    <source>
        <dbReference type="ARBA" id="ARBA00007613"/>
    </source>
</evidence>
<keyword evidence="2" id="KW-0812">Transmembrane</keyword>
<accession>A0AAU7ZG25</accession>
<feature type="signal peptide" evidence="2">
    <location>
        <begin position="1"/>
        <end position="20"/>
    </location>
</feature>
<evidence type="ECO:0000313" key="4">
    <source>
        <dbReference type="EMBL" id="XCB27950.1"/>
    </source>
</evidence>
<keyword evidence="2" id="KW-0564">Palmitate</keyword>
<dbReference type="KEGG" id="temp:RBB75_06405"/>